<dbReference type="SUPFAM" id="SSF56529">
    <property type="entry name" value="FAH"/>
    <property type="match status" value="1"/>
</dbReference>
<dbReference type="InterPro" id="IPR051121">
    <property type="entry name" value="FAH"/>
</dbReference>
<feature type="domain" description="Rv2993c-like N-terminal" evidence="4">
    <location>
        <begin position="1"/>
        <end position="50"/>
    </location>
</feature>
<sequence>MRLVRYSHKDRIGYGIYSADCVQPVAWAPYDGAVESREKLAADDITLLAPVEPTKIIGIGLNYRDHANELKMKVADEPTIFLKAPSAVIGPGGVIRYPGRSRKVDYEAELAVVIGKETRDVSALDALSFVLGYTCAMDITARDLQASDGQWTRAKNFDTFCPLGPWVETELEPGGLDISLSVNDVLAQESNTSEMIVGVPELIAFVSNVMTLCPGDVILTGTPAGVGALERGDRVEMAIEGIGKLSCTVEENA</sequence>
<dbReference type="GO" id="GO:0046872">
    <property type="term" value="F:metal ion binding"/>
    <property type="evidence" value="ECO:0007669"/>
    <property type="project" value="UniProtKB-KW"/>
</dbReference>
<dbReference type="PANTHER" id="PTHR42796:SF4">
    <property type="entry name" value="FUMARYLACETOACETATE HYDROLASE DOMAIN-CONTAINING PROTEIN 2A"/>
    <property type="match status" value="1"/>
</dbReference>
<dbReference type="InterPro" id="IPR011234">
    <property type="entry name" value="Fumarylacetoacetase-like_C"/>
</dbReference>
<accession>A0A2N3G704</accession>
<evidence type="ECO:0000256" key="1">
    <source>
        <dbReference type="ARBA" id="ARBA00010211"/>
    </source>
</evidence>
<dbReference type="AlphaFoldDB" id="A0A2N3G704"/>
<comment type="caution">
    <text evidence="5">The sequence shown here is derived from an EMBL/GenBank/DDBJ whole genome shotgun (WGS) entry which is preliminary data.</text>
</comment>
<dbReference type="Pfam" id="PF01557">
    <property type="entry name" value="FAA_hydrolase"/>
    <property type="match status" value="1"/>
</dbReference>
<dbReference type="GO" id="GO:0019752">
    <property type="term" value="P:carboxylic acid metabolic process"/>
    <property type="evidence" value="ECO:0007669"/>
    <property type="project" value="UniProtKB-ARBA"/>
</dbReference>
<dbReference type="Gene3D" id="3.90.850.10">
    <property type="entry name" value="Fumarylacetoacetase-like, C-terminal domain"/>
    <property type="match status" value="1"/>
</dbReference>
<dbReference type="EMBL" id="PHEX01000014">
    <property type="protein sequence ID" value="PKQ28491.1"/>
    <property type="molecule type" value="Genomic_DNA"/>
</dbReference>
<feature type="domain" description="Fumarylacetoacetase-like C-terminal" evidence="3">
    <location>
        <begin position="55"/>
        <end position="249"/>
    </location>
</feature>
<dbReference type="GO" id="GO:0016853">
    <property type="term" value="F:isomerase activity"/>
    <property type="evidence" value="ECO:0007669"/>
    <property type="project" value="UniProtKB-ARBA"/>
</dbReference>
<evidence type="ECO:0000259" key="3">
    <source>
        <dbReference type="Pfam" id="PF01557"/>
    </source>
</evidence>
<evidence type="ECO:0008006" key="7">
    <source>
        <dbReference type="Google" id="ProtNLM"/>
    </source>
</evidence>
<dbReference type="InterPro" id="IPR036663">
    <property type="entry name" value="Fumarylacetoacetase_C_sf"/>
</dbReference>
<evidence type="ECO:0000259" key="4">
    <source>
        <dbReference type="Pfam" id="PF10370"/>
    </source>
</evidence>
<evidence type="ECO:0000256" key="2">
    <source>
        <dbReference type="ARBA" id="ARBA00022723"/>
    </source>
</evidence>
<proteinExistence type="inferred from homology"/>
<dbReference type="InterPro" id="IPR018833">
    <property type="entry name" value="Rv2993c-like_N"/>
</dbReference>
<protein>
    <recommendedName>
        <fullName evidence="7">2-hydroxyhepta-2,4-diene-1,7-dioate isomerase</fullName>
    </recommendedName>
</protein>
<organism evidence="5 6">
    <name type="scientific">Candidatus Anoxymicrobium japonicum</name>
    <dbReference type="NCBI Taxonomy" id="2013648"/>
    <lineage>
        <taxon>Bacteria</taxon>
        <taxon>Bacillati</taxon>
        <taxon>Actinomycetota</taxon>
        <taxon>Candidatus Geothermincolia</taxon>
        <taxon>Candidatus Geothermincolales</taxon>
        <taxon>Candidatus Anoxymicrobiaceae</taxon>
        <taxon>Candidatus Anoxymicrobium</taxon>
    </lineage>
</organism>
<gene>
    <name evidence="5" type="ORF">CVT63_02490</name>
</gene>
<dbReference type="Proteomes" id="UP000233654">
    <property type="component" value="Unassembled WGS sequence"/>
</dbReference>
<evidence type="ECO:0000313" key="6">
    <source>
        <dbReference type="Proteomes" id="UP000233654"/>
    </source>
</evidence>
<dbReference type="PANTHER" id="PTHR42796">
    <property type="entry name" value="FUMARYLACETOACETATE HYDROLASE DOMAIN-CONTAINING PROTEIN 2A-RELATED"/>
    <property type="match status" value="1"/>
</dbReference>
<dbReference type="FunFam" id="3.90.850.10:FF:000002">
    <property type="entry name" value="2-hydroxyhepta-2,4-diene-1,7-dioate isomerase"/>
    <property type="match status" value="1"/>
</dbReference>
<name>A0A2N3G704_9ACTN</name>
<keyword evidence="2" id="KW-0479">Metal-binding</keyword>
<evidence type="ECO:0000313" key="5">
    <source>
        <dbReference type="EMBL" id="PKQ28491.1"/>
    </source>
</evidence>
<comment type="similarity">
    <text evidence="1">Belongs to the FAH family.</text>
</comment>
<reference evidence="5 6" key="1">
    <citation type="journal article" date="2017" name="ISME J.">
        <title>Potential for microbial H2 and metal transformations associated with novel bacteria and archaea in deep terrestrial subsurface sediments.</title>
        <authorList>
            <person name="Hernsdorf A.W."/>
            <person name="Amano Y."/>
            <person name="Miyakawa K."/>
            <person name="Ise K."/>
            <person name="Suzuki Y."/>
            <person name="Anantharaman K."/>
            <person name="Probst A."/>
            <person name="Burstein D."/>
            <person name="Thomas B.C."/>
            <person name="Banfield J.F."/>
        </authorList>
    </citation>
    <scope>NUCLEOTIDE SEQUENCE [LARGE SCALE GENOMIC DNA]</scope>
    <source>
        <strain evidence="5">HGW-Actinobacteria-3</strain>
    </source>
</reference>
<dbReference type="Pfam" id="PF10370">
    <property type="entry name" value="Rv2993c-like_N"/>
    <property type="match status" value="1"/>
</dbReference>